<evidence type="ECO:0000256" key="1">
    <source>
        <dbReference type="ARBA" id="ARBA00025589"/>
    </source>
</evidence>
<sequence>MSASSSFRHNTARRHLRHIFRTYVFDSTSVGRDGQHANALESDWDGIAALLQEKLRNGSYQYTSYRENLLSKGSRSRPRVVSIATARDRIVLKALASVITDVFPATRTPLAQTRIVELVRVLADSKFDTFIRIDVKDFYPSIPHAVIMKHLGRKIRQRNLLLLIRRAISTPTVPMKAPRPHYSSLYGVPQGLPLSNALAELAMSEIDAAYQTNPRVAYFRYVDDILLLCTSTEATALFDEVRTSLARIGLTVHDIAEGSKSQVGSLQGTFDFLGYELGPSGITVRKSSTHKLESTIVGLFTAYKHELATAEHDARKLRATDALTARVNLVITGCVHEGAARGWLHYFSQMDDFTLLSRLDAYVKRLRARYKVPDSVKLKSFTRAYWHIRKPQRNTPAYIPNFDRFAGVDQRHFLLTLVPDLKAEQLDRLTSEELTKRFNAEVRRIVKMLERDTSQLS</sequence>
<comment type="function">
    <text evidence="1">Poorly processive, error-prone DNA polymerase involved in untargeted mutagenesis. Copies undamaged DNA at stalled replication forks, which arise in vivo from mismatched or misaligned primer ends. These misaligned primers can be extended by PolIV. Exhibits no 3'-5' exonuclease (proofreading) activity. May be involved in translesional synthesis, in conjunction with the beta clamp from PolIII.</text>
</comment>
<dbReference type="EMBL" id="JAHEWS010000004">
    <property type="protein sequence ID" value="MBT1586938.1"/>
    <property type="molecule type" value="Genomic_DNA"/>
</dbReference>
<name>A0ABS5VBT2_9MICO</name>
<dbReference type="PANTHER" id="PTHR34047">
    <property type="entry name" value="NUCLEAR INTRON MATURASE 1, MITOCHONDRIAL-RELATED"/>
    <property type="match status" value="1"/>
</dbReference>
<evidence type="ECO:0000313" key="4">
    <source>
        <dbReference type="Proteomes" id="UP001519641"/>
    </source>
</evidence>
<reference evidence="3 4" key="1">
    <citation type="submission" date="2021-05" db="EMBL/GenBank/DDBJ databases">
        <title>Whole genome sequence of Curtobacterium flaccumfaciens pv. flaccumfaciens strain CFBP 8819.</title>
        <authorList>
            <person name="Osdaghi E."/>
            <person name="Taghouti G."/>
            <person name="Portier P."/>
            <person name="Fazliarab A."/>
            <person name="Taghavi S.M."/>
            <person name="Briand M."/>
            <person name="Le-Saux M."/>
            <person name="Jacques M.-A."/>
        </authorList>
    </citation>
    <scope>NUCLEOTIDE SEQUENCE [LARGE SCALE GENOMIC DNA]</scope>
    <source>
        <strain evidence="3 4">CFBP 8819</strain>
    </source>
</reference>
<accession>A0ABS5VBT2</accession>
<dbReference type="RefSeq" id="WP_214543761.1">
    <property type="nucleotide sequence ID" value="NZ_JAHEWS010000004.1"/>
</dbReference>
<dbReference type="PROSITE" id="PS50878">
    <property type="entry name" value="RT_POL"/>
    <property type="match status" value="1"/>
</dbReference>
<evidence type="ECO:0000313" key="3">
    <source>
        <dbReference type="EMBL" id="MBT1586938.1"/>
    </source>
</evidence>
<dbReference type="Pfam" id="PF00078">
    <property type="entry name" value="RVT_1"/>
    <property type="match status" value="1"/>
</dbReference>
<comment type="caution">
    <text evidence="3">The sequence shown here is derived from an EMBL/GenBank/DDBJ whole genome shotgun (WGS) entry which is preliminary data.</text>
</comment>
<dbReference type="InterPro" id="IPR043128">
    <property type="entry name" value="Rev_trsase/Diguanyl_cyclase"/>
</dbReference>
<dbReference type="InterPro" id="IPR051083">
    <property type="entry name" value="GrpII_Intron_Splice-Mob/Def"/>
</dbReference>
<dbReference type="Proteomes" id="UP001519641">
    <property type="component" value="Unassembled WGS sequence"/>
</dbReference>
<dbReference type="PANTHER" id="PTHR34047:SF8">
    <property type="entry name" value="PROTEIN YKFC"/>
    <property type="match status" value="1"/>
</dbReference>
<gene>
    <name evidence="3" type="ORF">KK097_03820</name>
</gene>
<evidence type="ECO:0000259" key="2">
    <source>
        <dbReference type="PROSITE" id="PS50878"/>
    </source>
</evidence>
<dbReference type="InterPro" id="IPR000477">
    <property type="entry name" value="RT_dom"/>
</dbReference>
<feature type="domain" description="Reverse transcriptase" evidence="2">
    <location>
        <begin position="51"/>
        <end position="277"/>
    </location>
</feature>
<organism evidence="3 4">
    <name type="scientific">Curtobacterium aurantiacum</name>
    <dbReference type="NCBI Taxonomy" id="3236919"/>
    <lineage>
        <taxon>Bacteria</taxon>
        <taxon>Bacillati</taxon>
        <taxon>Actinomycetota</taxon>
        <taxon>Actinomycetes</taxon>
        <taxon>Micrococcales</taxon>
        <taxon>Microbacteriaceae</taxon>
        <taxon>Curtobacterium</taxon>
    </lineage>
</organism>
<protein>
    <recommendedName>
        <fullName evidence="2">Reverse transcriptase domain-containing protein</fullName>
    </recommendedName>
</protein>
<dbReference type="InterPro" id="IPR043502">
    <property type="entry name" value="DNA/RNA_pol_sf"/>
</dbReference>
<keyword evidence="4" id="KW-1185">Reference proteome</keyword>
<proteinExistence type="predicted"/>
<dbReference type="Gene3D" id="3.30.70.270">
    <property type="match status" value="1"/>
</dbReference>
<dbReference type="SUPFAM" id="SSF56672">
    <property type="entry name" value="DNA/RNA polymerases"/>
    <property type="match status" value="1"/>
</dbReference>